<evidence type="ECO:0000313" key="3">
    <source>
        <dbReference type="Proteomes" id="UP001139477"/>
    </source>
</evidence>
<organism evidence="2 3">
    <name type="scientific">Limimaricola litoreus</name>
    <dbReference type="NCBI Taxonomy" id="2955316"/>
    <lineage>
        <taxon>Bacteria</taxon>
        <taxon>Pseudomonadati</taxon>
        <taxon>Pseudomonadota</taxon>
        <taxon>Alphaproteobacteria</taxon>
        <taxon>Rhodobacterales</taxon>
        <taxon>Paracoccaceae</taxon>
        <taxon>Limimaricola</taxon>
    </lineage>
</organism>
<sequence length="322" mass="36228">MTAPAMDADAGTDLSIIIVNWNTLQLTRDCLVTVMQGLEGMSSEVIVVDNASDDGSAEMIAREFPQVELIRNDENRGFAAANNQAMAQARGDFVLLLNSDTLVHGTVLPDSVDWLRRHPDVGAMSCRVLNEDGTGQRVCSMFPSLLNLSLDVFGLSRLRRPRFFGRYQLRHWQRDDEREVETVSGCFFLVRRTVIEQVGRFDEAFYFFGEEVDWSCRIRAAGWKLFLSPVGAITHLEGGSQKRLSHRRNVLLAGALVRLHLKHRGRASAIAAYLLMLLFNASRAVSWSLASLVSRSPRIREKGRYFRAVLASSRDIWPETAR</sequence>
<dbReference type="PANTHER" id="PTHR43179">
    <property type="entry name" value="RHAMNOSYLTRANSFERASE WBBL"/>
    <property type="match status" value="1"/>
</dbReference>
<name>A0A9X2FP01_9RHOB</name>
<protein>
    <submittedName>
        <fullName evidence="2">Glycosyltransferase family 2 protein</fullName>
    </submittedName>
</protein>
<dbReference type="CDD" id="cd04186">
    <property type="entry name" value="GT_2_like_c"/>
    <property type="match status" value="1"/>
</dbReference>
<keyword evidence="3" id="KW-1185">Reference proteome</keyword>
<dbReference type="EMBL" id="JAMYXC010000112">
    <property type="protein sequence ID" value="MCP1168392.1"/>
    <property type="molecule type" value="Genomic_DNA"/>
</dbReference>
<evidence type="ECO:0000313" key="2">
    <source>
        <dbReference type="EMBL" id="MCP1168392.1"/>
    </source>
</evidence>
<dbReference type="InterPro" id="IPR001173">
    <property type="entry name" value="Glyco_trans_2-like"/>
</dbReference>
<gene>
    <name evidence="2" type="ORF">NHG85_07610</name>
</gene>
<dbReference type="Gene3D" id="3.90.550.10">
    <property type="entry name" value="Spore Coat Polysaccharide Biosynthesis Protein SpsA, Chain A"/>
    <property type="match status" value="1"/>
</dbReference>
<proteinExistence type="predicted"/>
<feature type="domain" description="Glycosyltransferase 2-like" evidence="1">
    <location>
        <begin position="15"/>
        <end position="198"/>
    </location>
</feature>
<evidence type="ECO:0000259" key="1">
    <source>
        <dbReference type="Pfam" id="PF00535"/>
    </source>
</evidence>
<dbReference type="PANTHER" id="PTHR43179:SF7">
    <property type="entry name" value="RHAMNOSYLTRANSFERASE WBBL"/>
    <property type="match status" value="1"/>
</dbReference>
<accession>A0A9X2FP01</accession>
<dbReference type="AlphaFoldDB" id="A0A9X2FP01"/>
<dbReference type="SUPFAM" id="SSF53448">
    <property type="entry name" value="Nucleotide-diphospho-sugar transferases"/>
    <property type="match status" value="1"/>
</dbReference>
<dbReference type="Pfam" id="PF00535">
    <property type="entry name" value="Glycos_transf_2"/>
    <property type="match status" value="1"/>
</dbReference>
<comment type="caution">
    <text evidence="2">The sequence shown here is derived from an EMBL/GenBank/DDBJ whole genome shotgun (WGS) entry which is preliminary data.</text>
</comment>
<dbReference type="InterPro" id="IPR029044">
    <property type="entry name" value="Nucleotide-diphossugar_trans"/>
</dbReference>
<dbReference type="Proteomes" id="UP001139477">
    <property type="component" value="Unassembled WGS sequence"/>
</dbReference>
<reference evidence="2" key="1">
    <citation type="submission" date="2022-06" db="EMBL/GenBank/DDBJ databases">
        <title>Limimaricola sediminis sp. nov., isolated from an intertidal sediment.</title>
        <authorList>
            <person name="Shao X."/>
        </authorList>
    </citation>
    <scope>NUCLEOTIDE SEQUENCE</scope>
    <source>
        <strain evidence="2">ASW11-118</strain>
    </source>
</reference>
<dbReference type="RefSeq" id="WP_253331260.1">
    <property type="nucleotide sequence ID" value="NZ_JAMYXC010000112.1"/>
</dbReference>